<dbReference type="PROSITE" id="PS51832">
    <property type="entry name" value="HD_GYP"/>
    <property type="match status" value="1"/>
</dbReference>
<dbReference type="PANTHER" id="PTHR43155">
    <property type="entry name" value="CYCLIC DI-GMP PHOSPHODIESTERASE PA4108-RELATED"/>
    <property type="match status" value="1"/>
</dbReference>
<protein>
    <submittedName>
        <fullName evidence="2">HD-GYP domain-containing protein</fullName>
    </submittedName>
</protein>
<dbReference type="SMART" id="SM00471">
    <property type="entry name" value="HDc"/>
    <property type="match status" value="1"/>
</dbReference>
<organism evidence="2 3">
    <name type="scientific">Clostridium aciditolerans</name>
    <dbReference type="NCBI Taxonomy" id="339861"/>
    <lineage>
        <taxon>Bacteria</taxon>
        <taxon>Bacillati</taxon>
        <taxon>Bacillota</taxon>
        <taxon>Clostridia</taxon>
        <taxon>Eubacteriales</taxon>
        <taxon>Clostridiaceae</taxon>
        <taxon>Clostridium</taxon>
    </lineage>
</organism>
<dbReference type="AlphaFoldDB" id="A0A934M0E0"/>
<gene>
    <name evidence="2" type="ORF">I6U51_04860</name>
</gene>
<dbReference type="Proteomes" id="UP000622687">
    <property type="component" value="Unassembled WGS sequence"/>
</dbReference>
<dbReference type="EMBL" id="JAEEGB010000005">
    <property type="protein sequence ID" value="MBI6872039.1"/>
    <property type="molecule type" value="Genomic_DNA"/>
</dbReference>
<evidence type="ECO:0000313" key="2">
    <source>
        <dbReference type="EMBL" id="MBI6872039.1"/>
    </source>
</evidence>
<reference evidence="2" key="1">
    <citation type="submission" date="2020-12" db="EMBL/GenBank/DDBJ databases">
        <title>Clostridium thailandense sp. nov., a novel acetogenic bacterium isolated from peat land soil in Thailand.</title>
        <authorList>
            <person name="Chaikitkaew S."/>
            <person name="Birkeland N.K."/>
        </authorList>
    </citation>
    <scope>NUCLEOTIDE SEQUENCE</scope>
    <source>
        <strain evidence="2">DSM 17425</strain>
    </source>
</reference>
<dbReference type="SUPFAM" id="SSF109604">
    <property type="entry name" value="HD-domain/PDEase-like"/>
    <property type="match status" value="1"/>
</dbReference>
<dbReference type="Gene3D" id="1.10.3210.10">
    <property type="entry name" value="Hypothetical protein af1432"/>
    <property type="match status" value="1"/>
</dbReference>
<sequence length="354" mass="41006">MKLKKVSMRIHELKSGMIVAEEIKSGNIVLVSEGVELTDDLIKRLKDRYFEYKIMVYSEDDYEDENIIINRIKTVEEVKRSFDEFSNNVEEIFESMDGRIKVGITEIRNFANRVEKELNSPSAVIKNIVLYGSDNDCIFKHSVNVAALSSILGKWIGFDEKEIKFLTYAAILHDFGKTKIDKNILYKPGFLTTKEKEIIREHPVISYNFVKEIPYLHNSVTYGILMHHERLDGSGYPLGVKGDKIHPFAKIIAIADTFDAVNSNRTYKKREDPFAALETIQKESLGRLDYEYCKIFIEHIINYYVGENILLDTDKVCKIIQIHINDLSRPLLLDEGEFIDLRKERDLQIKNLVL</sequence>
<dbReference type="InterPro" id="IPR003607">
    <property type="entry name" value="HD/PDEase_dom"/>
</dbReference>
<dbReference type="CDD" id="cd00077">
    <property type="entry name" value="HDc"/>
    <property type="match status" value="1"/>
</dbReference>
<accession>A0A934M0E0</accession>
<evidence type="ECO:0000259" key="1">
    <source>
        <dbReference type="PROSITE" id="PS51832"/>
    </source>
</evidence>
<dbReference type="RefSeq" id="WP_211141465.1">
    <property type="nucleotide sequence ID" value="NZ_JAEEGB010000005.1"/>
</dbReference>
<comment type="caution">
    <text evidence="2">The sequence shown here is derived from an EMBL/GenBank/DDBJ whole genome shotgun (WGS) entry which is preliminary data.</text>
</comment>
<dbReference type="PANTHER" id="PTHR43155:SF2">
    <property type="entry name" value="CYCLIC DI-GMP PHOSPHODIESTERASE PA4108"/>
    <property type="match status" value="1"/>
</dbReference>
<feature type="domain" description="HD-GYP" evidence="1">
    <location>
        <begin position="116"/>
        <end position="312"/>
    </location>
</feature>
<dbReference type="InterPro" id="IPR037522">
    <property type="entry name" value="HD_GYP_dom"/>
</dbReference>
<proteinExistence type="predicted"/>
<evidence type="ECO:0000313" key="3">
    <source>
        <dbReference type="Proteomes" id="UP000622687"/>
    </source>
</evidence>
<dbReference type="Pfam" id="PF13487">
    <property type="entry name" value="HD_5"/>
    <property type="match status" value="1"/>
</dbReference>
<keyword evidence="3" id="KW-1185">Reference proteome</keyword>
<name>A0A934M0E0_9CLOT</name>